<feature type="compositionally biased region" description="Basic and acidic residues" evidence="2">
    <location>
        <begin position="1155"/>
        <end position="1164"/>
    </location>
</feature>
<dbReference type="EMBL" id="JABFUD020000011">
    <property type="protein sequence ID" value="KAI5074002.1"/>
    <property type="molecule type" value="Genomic_DNA"/>
</dbReference>
<dbReference type="Pfam" id="PF08477">
    <property type="entry name" value="Roc"/>
    <property type="match status" value="1"/>
</dbReference>
<keyword evidence="1" id="KW-0934">Plastid</keyword>
<dbReference type="PANTHER" id="PTHR47679:SF1">
    <property type="entry name" value="PROTEIN TORNADO 1"/>
    <property type="match status" value="1"/>
</dbReference>
<protein>
    <submittedName>
        <fullName evidence="3">Uncharacterized protein</fullName>
    </submittedName>
</protein>
<keyword evidence="4" id="KW-1185">Reference proteome</keyword>
<accession>A0A9D4ZHC0</accession>
<comment type="caution">
    <text evidence="3">The sequence shown here is derived from an EMBL/GenBank/DDBJ whole genome shotgun (WGS) entry which is preliminary data.</text>
</comment>
<dbReference type="PANTHER" id="PTHR47679">
    <property type="entry name" value="PROTEIN TORNADO 1"/>
    <property type="match status" value="1"/>
</dbReference>
<keyword evidence="1" id="KW-0150">Chloroplast</keyword>
<dbReference type="Proteomes" id="UP000886520">
    <property type="component" value="Chromosome 11"/>
</dbReference>
<dbReference type="SUPFAM" id="SSF52047">
    <property type="entry name" value="RNI-like"/>
    <property type="match status" value="1"/>
</dbReference>
<evidence type="ECO:0000256" key="2">
    <source>
        <dbReference type="SAM" id="MobiDB-lite"/>
    </source>
</evidence>
<sequence length="1448" mass="162739">MATDEGSNEPQLATGLLSGRHWKRPAEYLILEDGEHIQEELDYLPFTLMSSITLPAQQDVQRLRLSPVGQEEEKRDDLASDQCVLLDASMEVAASLDPDMHQIEELPSSHILLKEGQIANPLVQRAVKHHVVTLGIPWQDAAVHLPALLATLPPSTPLRHLLLFNDDNPEFNVSSYEIHEILKALQSTSSPLVDGVVFSRLNLEFLLNGYFDRQLSQVLCSSLTYLGIRNHRELDEVDSGILMGALAEGLQNQLCKVKQLLLGGLNIGFDAITCLRQILQRPNCTLTRLDLRGCNYRSEIFLNLLLVDIMANNKSLTDLGLPMPSRQDMQVFVDSRLHTRVLTLRLDLWGEVADLWNLLILQGLADSACTIQFLDCQFHEWKSSMWRTLSQSDVSAAALRALRIVLPPGRASGSAAGLADYVSSPAASNLVYLEVRIDADKTGLSQADSDEWECANSLINNFSICTLAFPWQNGAAEAHAASLIRRNQLYRESQLLKEPHVKPNVAKLFLCGHAEVGKTTLCQALHYTWPLSSIGRSCGLYHRPERTRGMEFHSLAFRRNHKKLLICDLAGQEEYHVFHHYFMNASNNDIFIVVCKVDNSSSLQEFALQLDYWLRFIVSHRSARKKTLTSSDVDHVESKPKVIVVVNFFEQGKPSDAIRNITHSWTSTLMNKFSVVLDFAVHAEKIGHYQNLFGVNARTALGVQRLKRRLESLLRDFDNAAWPIPKLCYDISAQLTKGSQTNWLCHRIFGTGQSESRLLTSYSSVLEMLSEKSHVEIDSTRVQAALQELHIQGYVVFFPSEEMEEAVGKSHSMKRDSVCEDNIMSTLVITDIAWFCNKLVGSLLGTHIEGEPKRPCPWVWVKEDIKNMLRRQGCKETHLEEILRYLEHLELCISLDSAPGQPKGNLLFPALVKEKEIRYPSVCNGKDTTFFGRRLRCRDSSIHLIPFGVFTRLQVKLHKVYCANNKSFNVGYGWVSFMRGNVGVVVRFGGDVINEAWESKQWIDILIFCPDSLRYNTSSSSSMTTAGGYCTKPIDDPSFIAGNKLMDEIRTLIYATCKTADFGGIPTVMLEEWVLQSKEPCSDAAPLSSILEKVRSEGLLEVYQEWGINIGPTPVVNLLLPKEIEDRVKGRFSVLAGIEEEFSLSGLGGGEDQEQELKHEESHGSGKQLTGELQDLLECIKFEVRSSEKRQQKMLQKLNSNLRMIRTDIQKLGDVLRQAERDIIANCSTRLLRNELRNDRAYPLFPYLVDVTGKLAPLKALFGKRAVVHFMCESPTEGPHLVEGQSGKEVTMELKGWVMKVARVMVPAVRVICCLARLAASVYLPSAQVFIPSPEAMVSGLGIEREALQHVILAKALEALLEQMPDVDYRHFLTNTEEAGMLHKNEAKEVMQIVLAHVEVDMAFDFGLHRVCFDDVAGNTFWVCDRHAHKGELLVPIGNPYNQGKRPL</sequence>
<proteinExistence type="predicted"/>
<name>A0A9D4ZHC0_ADICA</name>
<evidence type="ECO:0000256" key="1">
    <source>
        <dbReference type="ARBA" id="ARBA00022528"/>
    </source>
</evidence>
<dbReference type="InterPro" id="IPR027417">
    <property type="entry name" value="P-loop_NTPase"/>
</dbReference>
<dbReference type="OrthoDB" id="537968at2759"/>
<evidence type="ECO:0000313" key="4">
    <source>
        <dbReference type="Proteomes" id="UP000886520"/>
    </source>
</evidence>
<reference evidence="3" key="1">
    <citation type="submission" date="2021-01" db="EMBL/GenBank/DDBJ databases">
        <title>Adiantum capillus-veneris genome.</title>
        <authorList>
            <person name="Fang Y."/>
            <person name="Liao Q."/>
        </authorList>
    </citation>
    <scope>NUCLEOTIDE SEQUENCE</scope>
    <source>
        <strain evidence="3">H3</strain>
        <tissue evidence="3">Leaf</tissue>
    </source>
</reference>
<dbReference type="Gene3D" id="3.40.50.300">
    <property type="entry name" value="P-loop containing nucleotide triphosphate hydrolases"/>
    <property type="match status" value="1"/>
</dbReference>
<gene>
    <name evidence="3" type="ORF">GOP47_0012015</name>
</gene>
<feature type="region of interest" description="Disordered" evidence="2">
    <location>
        <begin position="1145"/>
        <end position="1167"/>
    </location>
</feature>
<organism evidence="3 4">
    <name type="scientific">Adiantum capillus-veneris</name>
    <name type="common">Maidenhair fern</name>
    <dbReference type="NCBI Taxonomy" id="13818"/>
    <lineage>
        <taxon>Eukaryota</taxon>
        <taxon>Viridiplantae</taxon>
        <taxon>Streptophyta</taxon>
        <taxon>Embryophyta</taxon>
        <taxon>Tracheophyta</taxon>
        <taxon>Polypodiopsida</taxon>
        <taxon>Polypodiidae</taxon>
        <taxon>Polypodiales</taxon>
        <taxon>Pteridineae</taxon>
        <taxon>Pteridaceae</taxon>
        <taxon>Vittarioideae</taxon>
        <taxon>Adiantum</taxon>
    </lineage>
</organism>
<dbReference type="InterPro" id="IPR032675">
    <property type="entry name" value="LRR_dom_sf"/>
</dbReference>
<evidence type="ECO:0000313" key="3">
    <source>
        <dbReference type="EMBL" id="KAI5074002.1"/>
    </source>
</evidence>
<dbReference type="Gene3D" id="3.80.10.10">
    <property type="entry name" value="Ribonuclease Inhibitor"/>
    <property type="match status" value="1"/>
</dbReference>
<dbReference type="SUPFAM" id="SSF52540">
    <property type="entry name" value="P-loop containing nucleoside triphosphate hydrolases"/>
    <property type="match status" value="1"/>
</dbReference>